<evidence type="ECO:0000313" key="1">
    <source>
        <dbReference type="EMBL" id="KAH9712127.1"/>
    </source>
</evidence>
<keyword evidence="2" id="KW-1185">Reference proteome</keyword>
<accession>A0ACB8J4B4</accession>
<dbReference type="Proteomes" id="UP000829398">
    <property type="component" value="Chromosome 7"/>
</dbReference>
<evidence type="ECO:0000313" key="2">
    <source>
        <dbReference type="Proteomes" id="UP000829398"/>
    </source>
</evidence>
<reference evidence="2" key="1">
    <citation type="journal article" date="2023" name="Hortic. Res.">
        <title>A chromosome-level phased genome enabling allele-level studies in sweet orange: a case study on citrus Huanglongbing tolerance.</title>
        <authorList>
            <person name="Wu B."/>
            <person name="Yu Q."/>
            <person name="Deng Z."/>
            <person name="Duan Y."/>
            <person name="Luo F."/>
            <person name="Gmitter F. Jr."/>
        </authorList>
    </citation>
    <scope>NUCLEOTIDE SEQUENCE [LARGE SCALE GENOMIC DNA]</scope>
    <source>
        <strain evidence="2">cv. Valencia</strain>
    </source>
</reference>
<sequence>MRLHFFAFSSAINLFKAVSDVSTSDQFVLMHNFNVQNSRQSPVIKDSFLGITPGKYSVYFRPQESSFAFASAIEVFPVDPLPLSFIHDNGIVSKYTAPDSVYQTAQQMNINTSWLSNKFNITWCFNKQRVRQNAYLDGLEIMEIIEKAGSVPVVNGPKKKHFMAVVGSVLACSVLICILEIVLSFVLIWRKQKPDEFPLAMDWSLLHVHEGGGSHGGFPEGTGFPVHNVNLGLKIPYVEIKFATHNFDRKLVMGKGAFGNVYRGTLRNSMKVAVKRGETGSGQGLPEFQTAIIVL</sequence>
<protein>
    <submittedName>
        <fullName evidence="1">Uncharacterized protein</fullName>
    </submittedName>
</protein>
<gene>
    <name evidence="1" type="ORF">KPL71_019951</name>
</gene>
<organism evidence="1 2">
    <name type="scientific">Citrus sinensis</name>
    <name type="common">Sweet orange</name>
    <name type="synonym">Citrus aurantium var. sinensis</name>
    <dbReference type="NCBI Taxonomy" id="2711"/>
    <lineage>
        <taxon>Eukaryota</taxon>
        <taxon>Viridiplantae</taxon>
        <taxon>Streptophyta</taxon>
        <taxon>Embryophyta</taxon>
        <taxon>Tracheophyta</taxon>
        <taxon>Spermatophyta</taxon>
        <taxon>Magnoliopsida</taxon>
        <taxon>eudicotyledons</taxon>
        <taxon>Gunneridae</taxon>
        <taxon>Pentapetalae</taxon>
        <taxon>rosids</taxon>
        <taxon>malvids</taxon>
        <taxon>Sapindales</taxon>
        <taxon>Rutaceae</taxon>
        <taxon>Aurantioideae</taxon>
        <taxon>Citrus</taxon>
    </lineage>
</organism>
<proteinExistence type="predicted"/>
<dbReference type="EMBL" id="CM039176">
    <property type="protein sequence ID" value="KAH9712127.1"/>
    <property type="molecule type" value="Genomic_DNA"/>
</dbReference>
<name>A0ACB8J4B4_CITSI</name>
<comment type="caution">
    <text evidence="1">The sequence shown here is derived from an EMBL/GenBank/DDBJ whole genome shotgun (WGS) entry which is preliminary data.</text>
</comment>